<protein>
    <submittedName>
        <fullName evidence="10">LOW QUALITY PROTEIN: uncharacterized protein LOC116697302</fullName>
    </submittedName>
</protein>
<keyword evidence="8" id="KW-1133">Transmembrane helix</keyword>
<evidence type="ECO:0000256" key="8">
    <source>
        <dbReference type="SAM" id="Phobius"/>
    </source>
</evidence>
<evidence type="ECO:0000313" key="10">
    <source>
        <dbReference type="EMBL" id="CAK6982969.1"/>
    </source>
</evidence>
<dbReference type="GO" id="GO:0002376">
    <property type="term" value="P:immune system process"/>
    <property type="evidence" value="ECO:0007669"/>
    <property type="project" value="UniProtKB-KW"/>
</dbReference>
<name>A0AAV1QJ61_SCOSC</name>
<sequence length="694" mass="77529">MPQILGRTYSVEDSSHITAEEEPGRFFLHITQAKLSDAGVYFCMRTPQLHLMFLKGTNLTVEDTLIPVIKVQLGEPANLTCAFSDDKFSFKELYWYKQSDGDTLKLIVKFLKSAPPDYAPEFPPSRFDVHRDENCIKMTILKTTEEDEGMYHCGVTEYKNTKWSGIYLLVKGNSERTSNYTVVQRPTVSDPVRPGDSVTLQCSVLSDSGNKTCSGGHSVYWFRTGSDLSHPDFIYTDGSSPDECRKKSDLNLSPKSCDYHFSKNVSSSDAGTYYCAVATCGMILFSACFSVVANIVLICNRSLRVCEQCKGKESTISEAQHDNLRQPVHDITQADDTMNYAALNFSERKAKRGRKKREFSEDNALIPVITVQLGEPANLTCAFSDVKLSSEGVYWYKQTAGDTLKLIVKLTKHTAPDYAPEFTASRFKVPRSKNLINLTILRTTEEDEGMYHCGVKDWINTNWTGIYLLVKGNTERTSNYTVVQRPTVSDPVRPGDSVTLQCSVLSDSGNKTCSGGHSVYWFRTGSNASHPDFIYTDGSSPDECRNKSDLNLSPKSCDYHFSKKVNSSDAGTYYCAVATCGKILFGNGTKLELVKTTHSAFIGIVILFVCLAVSVVANIVLICNRSLRVCEQYKGKESTISESQHDNLRQPVHDITQADDTMNYAALNFSERKAKRGRKKREFSEDSVYSQVKC</sequence>
<dbReference type="SMART" id="SM00406">
    <property type="entry name" value="IGv"/>
    <property type="match status" value="4"/>
</dbReference>
<evidence type="ECO:0000256" key="3">
    <source>
        <dbReference type="ARBA" id="ARBA00022729"/>
    </source>
</evidence>
<feature type="domain" description="Ig-like" evidence="9">
    <location>
        <begin position="180"/>
        <end position="277"/>
    </location>
</feature>
<keyword evidence="6" id="KW-1015">Disulfide bond</keyword>
<dbReference type="PROSITE" id="PS50835">
    <property type="entry name" value="IG_LIKE"/>
    <property type="match status" value="4"/>
</dbReference>
<feature type="transmembrane region" description="Helical" evidence="8">
    <location>
        <begin position="600"/>
        <end position="622"/>
    </location>
</feature>
<keyword evidence="11" id="KW-1185">Reference proteome</keyword>
<keyword evidence="3" id="KW-0732">Signal</keyword>
<evidence type="ECO:0000256" key="7">
    <source>
        <dbReference type="ARBA" id="ARBA00023180"/>
    </source>
</evidence>
<proteinExistence type="predicted"/>
<keyword evidence="4" id="KW-0391">Immunity</keyword>
<dbReference type="InterPro" id="IPR013783">
    <property type="entry name" value="Ig-like_fold"/>
</dbReference>
<keyword evidence="5 8" id="KW-0472">Membrane</keyword>
<dbReference type="EMBL" id="CAWUFR010001154">
    <property type="protein sequence ID" value="CAK6982969.1"/>
    <property type="molecule type" value="Genomic_DNA"/>
</dbReference>
<keyword evidence="7" id="KW-0325">Glycoprotein</keyword>
<dbReference type="CDD" id="cd00099">
    <property type="entry name" value="IgV"/>
    <property type="match status" value="4"/>
</dbReference>
<dbReference type="InterPro" id="IPR007110">
    <property type="entry name" value="Ig-like_dom"/>
</dbReference>
<comment type="subcellular location">
    <subcellularLocation>
        <location evidence="1">Cell membrane</location>
    </subcellularLocation>
</comment>
<evidence type="ECO:0000256" key="4">
    <source>
        <dbReference type="ARBA" id="ARBA00022859"/>
    </source>
</evidence>
<dbReference type="Gene3D" id="2.60.40.10">
    <property type="entry name" value="Immunoglobulins"/>
    <property type="match status" value="5"/>
</dbReference>
<evidence type="ECO:0000259" key="9">
    <source>
        <dbReference type="PROSITE" id="PS50835"/>
    </source>
</evidence>
<dbReference type="InterPro" id="IPR003599">
    <property type="entry name" value="Ig_sub"/>
</dbReference>
<dbReference type="AlphaFoldDB" id="A0AAV1QJ61"/>
<feature type="domain" description="Ig-like" evidence="9">
    <location>
        <begin position="374"/>
        <end position="457"/>
    </location>
</feature>
<comment type="caution">
    <text evidence="10">The sequence shown here is derived from an EMBL/GenBank/DDBJ whole genome shotgun (WGS) entry which is preliminary data.</text>
</comment>
<dbReference type="GO" id="GO:0009617">
    <property type="term" value="P:response to bacterium"/>
    <property type="evidence" value="ECO:0007669"/>
    <property type="project" value="TreeGrafter"/>
</dbReference>
<organism evidence="10 11">
    <name type="scientific">Scomber scombrus</name>
    <name type="common">Atlantic mackerel</name>
    <name type="synonym">Scomber vernalis</name>
    <dbReference type="NCBI Taxonomy" id="13677"/>
    <lineage>
        <taxon>Eukaryota</taxon>
        <taxon>Metazoa</taxon>
        <taxon>Chordata</taxon>
        <taxon>Craniata</taxon>
        <taxon>Vertebrata</taxon>
        <taxon>Euteleostomi</taxon>
        <taxon>Actinopterygii</taxon>
        <taxon>Neopterygii</taxon>
        <taxon>Teleostei</taxon>
        <taxon>Neoteleostei</taxon>
        <taxon>Acanthomorphata</taxon>
        <taxon>Pelagiaria</taxon>
        <taxon>Scombriformes</taxon>
        <taxon>Scombridae</taxon>
        <taxon>Scomber</taxon>
    </lineage>
</organism>
<feature type="domain" description="Ig-like" evidence="9">
    <location>
        <begin position="480"/>
        <end position="577"/>
    </location>
</feature>
<dbReference type="InterPro" id="IPR013106">
    <property type="entry name" value="Ig_V-set"/>
</dbReference>
<dbReference type="InterPro" id="IPR052051">
    <property type="entry name" value="TCR_complex_component"/>
</dbReference>
<dbReference type="SUPFAM" id="SSF48726">
    <property type="entry name" value="Immunoglobulin"/>
    <property type="match status" value="5"/>
</dbReference>
<dbReference type="Pfam" id="PF07686">
    <property type="entry name" value="V-set"/>
    <property type="match status" value="4"/>
</dbReference>
<keyword evidence="8" id="KW-0812">Transmembrane</keyword>
<dbReference type="GO" id="GO:0005886">
    <property type="term" value="C:plasma membrane"/>
    <property type="evidence" value="ECO:0007669"/>
    <property type="project" value="UniProtKB-SubCell"/>
</dbReference>
<evidence type="ECO:0000256" key="5">
    <source>
        <dbReference type="ARBA" id="ARBA00023136"/>
    </source>
</evidence>
<dbReference type="PANTHER" id="PTHR19433:SF133">
    <property type="entry name" value="IMMUNE-TYPE RECEPTOR 5 PRECURSOR-RELATED"/>
    <property type="match status" value="1"/>
</dbReference>
<dbReference type="SMART" id="SM00409">
    <property type="entry name" value="IG"/>
    <property type="match status" value="5"/>
</dbReference>
<evidence type="ECO:0000256" key="6">
    <source>
        <dbReference type="ARBA" id="ARBA00023157"/>
    </source>
</evidence>
<evidence type="ECO:0000313" key="11">
    <source>
        <dbReference type="Proteomes" id="UP001314229"/>
    </source>
</evidence>
<evidence type="ECO:0000256" key="1">
    <source>
        <dbReference type="ARBA" id="ARBA00004236"/>
    </source>
</evidence>
<reference evidence="10 11" key="1">
    <citation type="submission" date="2024-01" db="EMBL/GenBank/DDBJ databases">
        <authorList>
            <person name="Alioto T."/>
            <person name="Alioto T."/>
            <person name="Gomez Garrido J."/>
        </authorList>
    </citation>
    <scope>NUCLEOTIDE SEQUENCE [LARGE SCALE GENOMIC DNA]</scope>
</reference>
<dbReference type="Proteomes" id="UP001314229">
    <property type="component" value="Unassembled WGS sequence"/>
</dbReference>
<gene>
    <name evidence="10" type="ORF">FSCOSCO3_A028394</name>
</gene>
<dbReference type="InterPro" id="IPR036179">
    <property type="entry name" value="Ig-like_dom_sf"/>
</dbReference>
<evidence type="ECO:0000256" key="2">
    <source>
        <dbReference type="ARBA" id="ARBA00022475"/>
    </source>
</evidence>
<accession>A0AAV1QJ61</accession>
<keyword evidence="2" id="KW-1003">Cell membrane</keyword>
<dbReference type="PANTHER" id="PTHR19433">
    <property type="entry name" value="T-CELL RECEPTOR ALPHA CHAIN V REGION-RELATED"/>
    <property type="match status" value="1"/>
</dbReference>
<feature type="domain" description="Ig-like" evidence="9">
    <location>
        <begin position="47"/>
        <end position="164"/>
    </location>
</feature>